<feature type="region of interest" description="Disordered" evidence="1">
    <location>
        <begin position="91"/>
        <end position="115"/>
    </location>
</feature>
<dbReference type="Gene3D" id="3.10.350.10">
    <property type="entry name" value="LysM domain"/>
    <property type="match status" value="1"/>
</dbReference>
<dbReference type="PANTHER" id="PTHR34700:SF4">
    <property type="entry name" value="PHAGE-LIKE ELEMENT PBSX PROTEIN XKDP"/>
    <property type="match status" value="1"/>
</dbReference>
<evidence type="ECO:0000259" key="3">
    <source>
        <dbReference type="PROSITE" id="PS51782"/>
    </source>
</evidence>
<feature type="signal peptide" evidence="2">
    <location>
        <begin position="1"/>
        <end position="17"/>
    </location>
</feature>
<dbReference type="InterPro" id="IPR018392">
    <property type="entry name" value="LysM"/>
</dbReference>
<protein>
    <recommendedName>
        <fullName evidence="3">LysM domain-containing protein</fullName>
    </recommendedName>
</protein>
<organism evidence="4 5">
    <name type="scientific">candidate division WOR-3 bacterium</name>
    <dbReference type="NCBI Taxonomy" id="2052148"/>
    <lineage>
        <taxon>Bacteria</taxon>
        <taxon>Bacteria division WOR-3</taxon>
    </lineage>
</organism>
<evidence type="ECO:0000256" key="2">
    <source>
        <dbReference type="SAM" id="SignalP"/>
    </source>
</evidence>
<accession>A0A660SF17</accession>
<dbReference type="InterPro" id="IPR036779">
    <property type="entry name" value="LysM_dom_sf"/>
</dbReference>
<keyword evidence="2" id="KW-0732">Signal</keyword>
<feature type="domain" description="LysM" evidence="3">
    <location>
        <begin position="20"/>
        <end position="69"/>
    </location>
</feature>
<comment type="caution">
    <text evidence="4">The sequence shown here is derived from an EMBL/GenBank/DDBJ whole genome shotgun (WGS) entry which is preliminary data.</text>
</comment>
<dbReference type="AlphaFoldDB" id="A0A660SF17"/>
<evidence type="ECO:0000313" key="5">
    <source>
        <dbReference type="Proteomes" id="UP000268469"/>
    </source>
</evidence>
<evidence type="ECO:0000313" key="4">
    <source>
        <dbReference type="EMBL" id="RKX69384.1"/>
    </source>
</evidence>
<dbReference type="CDD" id="cd00118">
    <property type="entry name" value="LysM"/>
    <property type="match status" value="1"/>
</dbReference>
<name>A0A660SF17_UNCW3</name>
<dbReference type="SUPFAM" id="SSF54106">
    <property type="entry name" value="LysM domain"/>
    <property type="match status" value="1"/>
</dbReference>
<evidence type="ECO:0000256" key="1">
    <source>
        <dbReference type="SAM" id="MobiDB-lite"/>
    </source>
</evidence>
<dbReference type="EMBL" id="QNBE01000088">
    <property type="protein sequence ID" value="RKX69384.1"/>
    <property type="molecule type" value="Genomic_DNA"/>
</dbReference>
<feature type="chain" id="PRO_5024792933" description="LysM domain-containing protein" evidence="2">
    <location>
        <begin position="18"/>
        <end position="343"/>
    </location>
</feature>
<dbReference type="PROSITE" id="PS51782">
    <property type="entry name" value="LYSM"/>
    <property type="match status" value="1"/>
</dbReference>
<sequence>MMKKIFLLLLLLPLLFAQERVHVVKKGDTLWDIAGFYYQNPFLWPYIWRANLEKISDPHWIYPDQEFVIPPSPEAMPSELPPPPEEEYLYEEETIPTEEAPPPEPEEIESTEVSSVKPELSIFTEPFIHRAGMILEEEWADWGRIISSAPKGERHLTTYKDVYINRGEGDVKVGDILTVYRPGPDIFHPKTGSYLGKVIRVLGKLEVTAVERDRSKAKVVTSYEIIHPGDRLIPYEEIIIPTSIELVKTDRLLEGYIVHLLSKDYLTAPHSIAYIDLGSLDGISCGDVFKIFRPKGKDLPEEIVGELQVLSTRSNTATTYFRWTRTAERFHRGDRIRLYMETR</sequence>
<dbReference type="Proteomes" id="UP000268469">
    <property type="component" value="Unassembled WGS sequence"/>
</dbReference>
<proteinExistence type="predicted"/>
<gene>
    <name evidence="4" type="ORF">DRP53_08350</name>
</gene>
<dbReference type="PANTHER" id="PTHR34700">
    <property type="entry name" value="POTASSIUM BINDING PROTEIN KBP"/>
    <property type="match status" value="1"/>
</dbReference>
<dbReference type="InterPro" id="IPR052196">
    <property type="entry name" value="Bact_Kbp"/>
</dbReference>
<dbReference type="Pfam" id="PF01476">
    <property type="entry name" value="LysM"/>
    <property type="match status" value="1"/>
</dbReference>
<reference evidence="4 5" key="1">
    <citation type="submission" date="2018-06" db="EMBL/GenBank/DDBJ databases">
        <title>Extensive metabolic versatility and redundancy in microbially diverse, dynamic hydrothermal sediments.</title>
        <authorList>
            <person name="Dombrowski N."/>
            <person name="Teske A."/>
            <person name="Baker B.J."/>
        </authorList>
    </citation>
    <scope>NUCLEOTIDE SEQUENCE [LARGE SCALE GENOMIC DNA]</scope>
    <source>
        <strain evidence="4">B36_G15</strain>
    </source>
</reference>